<dbReference type="Pfam" id="PF00805">
    <property type="entry name" value="Pentapeptide"/>
    <property type="match status" value="1"/>
</dbReference>
<dbReference type="AlphaFoldDB" id="A0A923DVS0"/>
<protein>
    <recommendedName>
        <fullName evidence="3">Pentapeptide repeat-containing protein</fullName>
    </recommendedName>
</protein>
<proteinExistence type="predicted"/>
<evidence type="ECO:0000313" key="1">
    <source>
        <dbReference type="EMBL" id="MBB2143950.1"/>
    </source>
</evidence>
<comment type="caution">
    <text evidence="1">The sequence shown here is derived from an EMBL/GenBank/DDBJ whole genome shotgun (WGS) entry which is preliminary data.</text>
</comment>
<dbReference type="InterPro" id="IPR001646">
    <property type="entry name" value="5peptide_repeat"/>
</dbReference>
<organism evidence="1 2">
    <name type="scientific">Pedobacter planticolens</name>
    <dbReference type="NCBI Taxonomy" id="2679964"/>
    <lineage>
        <taxon>Bacteria</taxon>
        <taxon>Pseudomonadati</taxon>
        <taxon>Bacteroidota</taxon>
        <taxon>Sphingobacteriia</taxon>
        <taxon>Sphingobacteriales</taxon>
        <taxon>Sphingobacteriaceae</taxon>
        <taxon>Pedobacter</taxon>
    </lineage>
</organism>
<dbReference type="EMBL" id="WNXD01000001">
    <property type="protein sequence ID" value="MBB2143950.1"/>
    <property type="molecule type" value="Genomic_DNA"/>
</dbReference>
<name>A0A923DVS0_9SPHI</name>
<reference evidence="1" key="1">
    <citation type="submission" date="2019-11" db="EMBL/GenBank/DDBJ databases">
        <title>Description of Pedobacter sp. LMG 31464T.</title>
        <authorList>
            <person name="Carlier A."/>
            <person name="Qi S."/>
            <person name="Vandamme P."/>
        </authorList>
    </citation>
    <scope>NUCLEOTIDE SEQUENCE</scope>
    <source>
        <strain evidence="1">LMG 31464</strain>
    </source>
</reference>
<evidence type="ECO:0008006" key="3">
    <source>
        <dbReference type="Google" id="ProtNLM"/>
    </source>
</evidence>
<sequence>MLRNCILRNCILRNCNLRNCNQSSIHYLPGGNIHRSVKNY</sequence>
<gene>
    <name evidence="1" type="ORF">GM921_00505</name>
</gene>
<dbReference type="Proteomes" id="UP000601055">
    <property type="component" value="Unassembled WGS sequence"/>
</dbReference>
<dbReference type="SUPFAM" id="SSF141571">
    <property type="entry name" value="Pentapeptide repeat-like"/>
    <property type="match status" value="1"/>
</dbReference>
<accession>A0A923DVS0</accession>
<evidence type="ECO:0000313" key="2">
    <source>
        <dbReference type="Proteomes" id="UP000601055"/>
    </source>
</evidence>
<keyword evidence="2" id="KW-1185">Reference proteome</keyword>